<proteinExistence type="predicted"/>
<evidence type="ECO:0000256" key="1">
    <source>
        <dbReference type="SAM" id="Phobius"/>
    </source>
</evidence>
<protein>
    <recommendedName>
        <fullName evidence="4">SMODS-associating 2TM beta-strand rich effector domain-containing protein</fullName>
    </recommendedName>
</protein>
<keyword evidence="1" id="KW-0472">Membrane</keyword>
<keyword evidence="1" id="KW-1133">Transmembrane helix</keyword>
<name>A0ABT1ET75_9PROT</name>
<dbReference type="Proteomes" id="UP001523543">
    <property type="component" value="Unassembled WGS sequence"/>
</dbReference>
<dbReference type="EMBL" id="JAMYZR010000022">
    <property type="protein sequence ID" value="MCP1246587.1"/>
    <property type="molecule type" value="Genomic_DNA"/>
</dbReference>
<feature type="non-terminal residue" evidence="2">
    <location>
        <position position="1"/>
    </location>
</feature>
<organism evidence="2 3">
    <name type="scientific">Acetobacter cerevisiae</name>
    <dbReference type="NCBI Taxonomy" id="178900"/>
    <lineage>
        <taxon>Bacteria</taxon>
        <taxon>Pseudomonadati</taxon>
        <taxon>Pseudomonadota</taxon>
        <taxon>Alphaproteobacteria</taxon>
        <taxon>Acetobacterales</taxon>
        <taxon>Acetobacteraceae</taxon>
        <taxon>Acetobacter</taxon>
    </lineage>
</organism>
<evidence type="ECO:0000313" key="3">
    <source>
        <dbReference type="Proteomes" id="UP001523543"/>
    </source>
</evidence>
<keyword evidence="1" id="KW-0812">Transmembrane</keyword>
<dbReference type="RefSeq" id="WP_253563844.1">
    <property type="nucleotide sequence ID" value="NZ_JAMYZR010000022.1"/>
</dbReference>
<sequence>QIRRIAFRLACNSGHAASLCWRPHPAFESRAKPLENLSQRISKRALMTVLSTRSYYDFFPLWAENLITNQNKTIASVSLIVTTFALAFVINCVVSSPYRVWAEFHALMVRVPRNSSAPPENVGSGKLKTSVRLWLKNRSSKSIVCKIRALEIKALGTIDRGYNQFPWLINTVKIHPKDENLVEIALCFFGGNAHYICIFNERSGAFAENSVMDFHSSIIGVLIEVSTDTEIKKIWCKITRDTQNKTLTMEAITQVPTFSASGV</sequence>
<comment type="caution">
    <text evidence="2">The sequence shown here is derived from an EMBL/GenBank/DDBJ whole genome shotgun (WGS) entry which is preliminary data.</text>
</comment>
<evidence type="ECO:0008006" key="4">
    <source>
        <dbReference type="Google" id="ProtNLM"/>
    </source>
</evidence>
<gene>
    <name evidence="2" type="ORF">NKW54_11625</name>
</gene>
<reference evidence="2 3" key="1">
    <citation type="submission" date="2022-06" db="EMBL/GenBank/DDBJ databases">
        <title>Acetobacer genomes from food samples.</title>
        <authorList>
            <person name="Sombolestani A."/>
        </authorList>
    </citation>
    <scope>NUCLEOTIDE SEQUENCE [LARGE SCALE GENOMIC DNA]</scope>
    <source>
        <strain evidence="2 3">R-83281</strain>
    </source>
</reference>
<feature type="transmembrane region" description="Helical" evidence="1">
    <location>
        <begin position="74"/>
        <end position="94"/>
    </location>
</feature>
<evidence type="ECO:0000313" key="2">
    <source>
        <dbReference type="EMBL" id="MCP1246587.1"/>
    </source>
</evidence>
<keyword evidence="3" id="KW-1185">Reference proteome</keyword>
<accession>A0ABT1ET75</accession>